<dbReference type="SUPFAM" id="SSF53335">
    <property type="entry name" value="S-adenosyl-L-methionine-dependent methyltransferases"/>
    <property type="match status" value="1"/>
</dbReference>
<organism evidence="6 7">
    <name type="scientific">Trichoderma gamsii</name>
    <dbReference type="NCBI Taxonomy" id="398673"/>
    <lineage>
        <taxon>Eukaryota</taxon>
        <taxon>Fungi</taxon>
        <taxon>Dikarya</taxon>
        <taxon>Ascomycota</taxon>
        <taxon>Pezizomycotina</taxon>
        <taxon>Sordariomycetes</taxon>
        <taxon>Hypocreomycetidae</taxon>
        <taxon>Hypocreales</taxon>
        <taxon>Hypocreaceae</taxon>
        <taxon>Trichoderma</taxon>
    </lineage>
</organism>
<evidence type="ECO:0000256" key="4">
    <source>
        <dbReference type="ARBA" id="ARBA00038314"/>
    </source>
</evidence>
<evidence type="ECO:0000313" key="6">
    <source>
        <dbReference type="EMBL" id="PNP43497.1"/>
    </source>
</evidence>
<dbReference type="InterPro" id="IPR051654">
    <property type="entry name" value="Meroterpenoid_MTases"/>
</dbReference>
<proteinExistence type="inferred from homology"/>
<feature type="domain" description="Methyltransferase" evidence="5">
    <location>
        <begin position="90"/>
        <end position="190"/>
    </location>
</feature>
<reference evidence="6 7" key="1">
    <citation type="submission" date="2017-02" db="EMBL/GenBank/DDBJ databases">
        <title>Genomes of Trichoderma spp. with biocontrol activity.</title>
        <authorList>
            <person name="Gardiner D."/>
            <person name="Kazan K."/>
            <person name="Vos C."/>
            <person name="Harvey P."/>
        </authorList>
    </citation>
    <scope>NUCLEOTIDE SEQUENCE [LARGE SCALE GENOMIC DNA]</scope>
    <source>
        <strain evidence="6 7">A5MH</strain>
    </source>
</reference>
<protein>
    <recommendedName>
        <fullName evidence="5">Methyltransferase domain-containing protein</fullName>
    </recommendedName>
</protein>
<dbReference type="PANTHER" id="PTHR35897">
    <property type="entry name" value="METHYLTRANSFERASE AUSD"/>
    <property type="match status" value="1"/>
</dbReference>
<dbReference type="PANTHER" id="PTHR35897:SF1">
    <property type="entry name" value="METHYLTRANSFERASE AUSD"/>
    <property type="match status" value="1"/>
</dbReference>
<dbReference type="CDD" id="cd02440">
    <property type="entry name" value="AdoMet_MTases"/>
    <property type="match status" value="1"/>
</dbReference>
<evidence type="ECO:0000259" key="5">
    <source>
        <dbReference type="Pfam" id="PF13649"/>
    </source>
</evidence>
<evidence type="ECO:0000256" key="1">
    <source>
        <dbReference type="ARBA" id="ARBA00005179"/>
    </source>
</evidence>
<dbReference type="AlphaFoldDB" id="A0A2K0TDB8"/>
<dbReference type="Gene3D" id="3.40.50.150">
    <property type="entry name" value="Vaccinia Virus protein VP39"/>
    <property type="match status" value="1"/>
</dbReference>
<sequence length="249" mass="28575">MTDHTLIESKTLDYYEELPDNKERIFNLLQSYSKIPVDKIEDHLRDIRDRAWKVFPYGCIGRWLFLDCVITSSPEYPRILKRLEAGEVLLDAGCAFGYVLRQLAADGSPASNLIGTDLQQGFIDLGYELFKDRDSFSARFIAGDLLKPEDPNLDSIDGKVDIIHAAALFHLLDWDDQVTLGSRLVKFFKPDANAMLVGRQVGTLYPTKRRTQKDQDISGWYRHNLETWQQLWDEIGDKTGTQWRVCGTL</sequence>
<evidence type="ECO:0000313" key="7">
    <source>
        <dbReference type="Proteomes" id="UP000236546"/>
    </source>
</evidence>
<gene>
    <name evidence="6" type="ORF">TGAMA5MH_04469</name>
</gene>
<dbReference type="Proteomes" id="UP000236546">
    <property type="component" value="Unassembled WGS sequence"/>
</dbReference>
<dbReference type="InterPro" id="IPR041698">
    <property type="entry name" value="Methyltransf_25"/>
</dbReference>
<dbReference type="Pfam" id="PF13649">
    <property type="entry name" value="Methyltransf_25"/>
    <property type="match status" value="1"/>
</dbReference>
<comment type="pathway">
    <text evidence="1">Secondary metabolite biosynthesis.</text>
</comment>
<dbReference type="InterPro" id="IPR029063">
    <property type="entry name" value="SAM-dependent_MTases_sf"/>
</dbReference>
<keyword evidence="2" id="KW-0808">Transferase</keyword>
<dbReference type="OrthoDB" id="2094832at2759"/>
<comment type="similarity">
    <text evidence="4">Belongs to the class I-like SAM-binding methyltransferase superfamily.</text>
</comment>
<keyword evidence="3" id="KW-0949">S-adenosyl-L-methionine</keyword>
<dbReference type="GO" id="GO:0016740">
    <property type="term" value="F:transferase activity"/>
    <property type="evidence" value="ECO:0007669"/>
    <property type="project" value="UniProtKB-KW"/>
</dbReference>
<evidence type="ECO:0000256" key="2">
    <source>
        <dbReference type="ARBA" id="ARBA00022679"/>
    </source>
</evidence>
<dbReference type="EMBL" id="MTYH01000037">
    <property type="protein sequence ID" value="PNP43497.1"/>
    <property type="molecule type" value="Genomic_DNA"/>
</dbReference>
<evidence type="ECO:0000256" key="3">
    <source>
        <dbReference type="ARBA" id="ARBA00022691"/>
    </source>
</evidence>
<name>A0A2K0TDB8_9HYPO</name>
<comment type="caution">
    <text evidence="6">The sequence shown here is derived from an EMBL/GenBank/DDBJ whole genome shotgun (WGS) entry which is preliminary data.</text>
</comment>
<accession>A0A2K0TDB8</accession>